<evidence type="ECO:0000256" key="4">
    <source>
        <dbReference type="ARBA" id="ARBA00022741"/>
    </source>
</evidence>
<evidence type="ECO:0000256" key="1">
    <source>
        <dbReference type="ARBA" id="ARBA00022490"/>
    </source>
</evidence>
<feature type="domain" description="MobA-like NTP transferase" evidence="9">
    <location>
        <begin position="19"/>
        <end position="212"/>
    </location>
</feature>
<dbReference type="InterPro" id="IPR029044">
    <property type="entry name" value="Nucleotide-diphossugar_trans"/>
</dbReference>
<reference evidence="10 11" key="1">
    <citation type="submission" date="2018-06" db="EMBL/GenBank/DDBJ databases">
        <authorList>
            <consortium name="Pathogen Informatics"/>
            <person name="Doyle S."/>
        </authorList>
    </citation>
    <scope>NUCLEOTIDE SEQUENCE [LARGE SCALE GENOMIC DNA]</scope>
    <source>
        <strain evidence="10 11">NCTC12020</strain>
    </source>
</reference>
<keyword evidence="3" id="KW-0479">Metal-binding</keyword>
<dbReference type="OrthoDB" id="9788394at2"/>
<dbReference type="GO" id="GO:0046872">
    <property type="term" value="F:metal ion binding"/>
    <property type="evidence" value="ECO:0007669"/>
    <property type="project" value="UniProtKB-KW"/>
</dbReference>
<dbReference type="InterPro" id="IPR013482">
    <property type="entry name" value="Molybde_CF_guanTrfase"/>
</dbReference>
<dbReference type="SUPFAM" id="SSF53448">
    <property type="entry name" value="Nucleotide-diphospho-sugar transferases"/>
    <property type="match status" value="1"/>
</dbReference>
<dbReference type="Gene3D" id="3.90.550.10">
    <property type="entry name" value="Spore Coat Polysaccharide Biosynthesis Protein SpsA, Chain A"/>
    <property type="match status" value="1"/>
</dbReference>
<dbReference type="RefSeq" id="WP_115309947.1">
    <property type="nucleotide sequence ID" value="NZ_UHIO01000001.1"/>
</dbReference>
<evidence type="ECO:0000256" key="5">
    <source>
        <dbReference type="ARBA" id="ARBA00022842"/>
    </source>
</evidence>
<dbReference type="EMBL" id="UHIO01000001">
    <property type="protein sequence ID" value="SUP41949.1"/>
    <property type="molecule type" value="Genomic_DNA"/>
</dbReference>
<evidence type="ECO:0000313" key="10">
    <source>
        <dbReference type="EMBL" id="SUP41949.1"/>
    </source>
</evidence>
<evidence type="ECO:0000256" key="7">
    <source>
        <dbReference type="ARBA" id="ARBA00023150"/>
    </source>
</evidence>
<evidence type="ECO:0000256" key="2">
    <source>
        <dbReference type="ARBA" id="ARBA00022679"/>
    </source>
</evidence>
<dbReference type="Proteomes" id="UP000255367">
    <property type="component" value="Unassembled WGS sequence"/>
</dbReference>
<evidence type="ECO:0000256" key="3">
    <source>
        <dbReference type="ARBA" id="ARBA00022723"/>
    </source>
</evidence>
<keyword evidence="1" id="KW-0963">Cytoplasm</keyword>
<dbReference type="CDD" id="cd02503">
    <property type="entry name" value="MobA"/>
    <property type="match status" value="1"/>
</dbReference>
<proteinExistence type="predicted"/>
<dbReference type="Gene3D" id="3.40.50.300">
    <property type="entry name" value="P-loop containing nucleotide triphosphate hydrolases"/>
    <property type="match status" value="1"/>
</dbReference>
<organism evidence="10 11">
    <name type="scientific">Veillonella criceti</name>
    <dbReference type="NCBI Taxonomy" id="103891"/>
    <lineage>
        <taxon>Bacteria</taxon>
        <taxon>Bacillati</taxon>
        <taxon>Bacillota</taxon>
        <taxon>Negativicutes</taxon>
        <taxon>Veillonellales</taxon>
        <taxon>Veillonellaceae</taxon>
        <taxon>Veillonella</taxon>
    </lineage>
</organism>
<accession>A0A380NIK7</accession>
<sequence length="431" mass="47386">MKRLVLERTDGHHAYKRGVLILTGGKSSRMGQNKANLAWGHGTFLTTLLEKTRAVDPIDIVISTNESIDLSLLPGQLYASHPLSDRQGHVALNQTEVANIQPDSTMRYQWEIVNEPTLTMYVVPDQGESRGPLSGLLAGLSVGRSEVYLAVSIDMPFFNHFSFGSTCNMLQQLGKTPTDCVVPTMAGQLEPLAALYSRRCVEPIKELLAQGIFQVRALFDRVNTEFIAVDTHALDYKNINTPLDYKLAKSLALNKERKVPMIFVVAEQSKTGKTLVATKLIQLFTALGYEVGYAKSDGHGFTMDREGSDTWLASQAGAKAIAISGPTQYAMLVSHNEKKDIISLAENLLVDLVIVETRSRGMLPSIEVLPSHTAGSRQEALIETSVINEAMVIADVKEGATQSEDSERAHFSLHQLETLAGWLKQQILPER</sequence>
<dbReference type="Pfam" id="PF03205">
    <property type="entry name" value="MobB"/>
    <property type="match status" value="1"/>
</dbReference>
<dbReference type="GO" id="GO:0005525">
    <property type="term" value="F:GTP binding"/>
    <property type="evidence" value="ECO:0007669"/>
    <property type="project" value="UniProtKB-KW"/>
</dbReference>
<dbReference type="PANTHER" id="PTHR19136">
    <property type="entry name" value="MOLYBDENUM COFACTOR GUANYLYLTRANSFERASE"/>
    <property type="match status" value="1"/>
</dbReference>
<evidence type="ECO:0000313" key="11">
    <source>
        <dbReference type="Proteomes" id="UP000255367"/>
    </source>
</evidence>
<evidence type="ECO:0000259" key="8">
    <source>
        <dbReference type="Pfam" id="PF03205"/>
    </source>
</evidence>
<keyword evidence="5" id="KW-0460">Magnesium</keyword>
<dbReference type="InterPro" id="IPR025877">
    <property type="entry name" value="MobA-like_NTP_Trfase"/>
</dbReference>
<dbReference type="InterPro" id="IPR004435">
    <property type="entry name" value="MobB_dom"/>
</dbReference>
<dbReference type="SUPFAM" id="SSF52540">
    <property type="entry name" value="P-loop containing nucleoside triphosphate hydrolases"/>
    <property type="match status" value="1"/>
</dbReference>
<dbReference type="Pfam" id="PF12804">
    <property type="entry name" value="NTP_transf_3"/>
    <property type="match status" value="1"/>
</dbReference>
<gene>
    <name evidence="10" type="primary">mobB</name>
    <name evidence="10" type="ORF">NCTC12020_00720</name>
</gene>
<dbReference type="InterPro" id="IPR027417">
    <property type="entry name" value="P-loop_NTPase"/>
</dbReference>
<feature type="domain" description="Molybdopterin-guanine dinucleotide biosynthesis protein B (MobB)" evidence="8">
    <location>
        <begin position="263"/>
        <end position="373"/>
    </location>
</feature>
<evidence type="ECO:0000259" key="9">
    <source>
        <dbReference type="Pfam" id="PF12804"/>
    </source>
</evidence>
<keyword evidence="6" id="KW-0342">GTP-binding</keyword>
<keyword evidence="11" id="KW-1185">Reference proteome</keyword>
<dbReference type="PANTHER" id="PTHR19136:SF81">
    <property type="entry name" value="MOLYBDENUM COFACTOR GUANYLYLTRANSFERASE"/>
    <property type="match status" value="1"/>
</dbReference>
<protein>
    <submittedName>
        <fullName evidence="10">Molybdopterin-guanine dinucleotide biosynthesis protein B</fullName>
    </submittedName>
</protein>
<dbReference type="GO" id="GO:0006777">
    <property type="term" value="P:Mo-molybdopterin cofactor biosynthetic process"/>
    <property type="evidence" value="ECO:0007669"/>
    <property type="project" value="UniProtKB-KW"/>
</dbReference>
<name>A0A380NIK7_9FIRM</name>
<dbReference type="AlphaFoldDB" id="A0A380NIK7"/>
<dbReference type="GO" id="GO:0016779">
    <property type="term" value="F:nucleotidyltransferase activity"/>
    <property type="evidence" value="ECO:0007669"/>
    <property type="project" value="UniProtKB-ARBA"/>
</dbReference>
<keyword evidence="4" id="KW-0547">Nucleotide-binding</keyword>
<keyword evidence="7" id="KW-0501">Molybdenum cofactor biosynthesis</keyword>
<evidence type="ECO:0000256" key="6">
    <source>
        <dbReference type="ARBA" id="ARBA00023134"/>
    </source>
</evidence>
<keyword evidence="2" id="KW-0808">Transferase</keyword>